<keyword evidence="2 7" id="KW-0812">Transmembrane</keyword>
<feature type="transmembrane region" description="Helical" evidence="7">
    <location>
        <begin position="117"/>
        <end position="136"/>
    </location>
</feature>
<dbReference type="AlphaFoldDB" id="A0A8K0T9A6"/>
<evidence type="ECO:0000256" key="7">
    <source>
        <dbReference type="SAM" id="Phobius"/>
    </source>
</evidence>
<accession>A0A8K0T9A6</accession>
<dbReference type="EMBL" id="JAGPXD010000006">
    <property type="protein sequence ID" value="KAH7349800.1"/>
    <property type="molecule type" value="Genomic_DNA"/>
</dbReference>
<evidence type="ECO:0000256" key="1">
    <source>
        <dbReference type="ARBA" id="ARBA00004141"/>
    </source>
</evidence>
<evidence type="ECO:0000256" key="2">
    <source>
        <dbReference type="ARBA" id="ARBA00022692"/>
    </source>
</evidence>
<feature type="transmembrane region" description="Helical" evidence="7">
    <location>
        <begin position="195"/>
        <end position="215"/>
    </location>
</feature>
<feature type="compositionally biased region" description="Basic and acidic residues" evidence="6">
    <location>
        <begin position="395"/>
        <end position="405"/>
    </location>
</feature>
<dbReference type="PANTHER" id="PTHR33048">
    <property type="entry name" value="PTH11-LIKE INTEGRAL MEMBRANE PROTEIN (AFU_ORTHOLOGUE AFUA_5G11245)"/>
    <property type="match status" value="1"/>
</dbReference>
<dbReference type="Proteomes" id="UP000813385">
    <property type="component" value="Unassembled WGS sequence"/>
</dbReference>
<name>A0A8K0T9A6_9PEZI</name>
<sequence length="405" mass="45170">MDFAMLIQRDTGSGPGPYPDVTKIPTPPLQAAAVTIIFTLPSIALIIFSLRIYTRVTMRMLGVDDLLCGLALVTTLLLTTCIYMFFKLNYYGWHDEDVPEDWTPNAGLWFNFLYQMMYNPILALVKCSILVFLLRLGGHQKSIFIVIWSIIGIVIGHAVAVFFAALFQCVPIRTNWTPSLRADPDTKCINTSFHIIQSAINILTDFLVLAVPFWIFLQLRMPNATKVAVLGVFAIGIAVPIVAIVRLVNMYRLLFLGERVRHHNIAYVWTAVEVNLALICCSMPALRPLLSRWFPKLFGGSSDQATTPQGGSYGNMTFGGTKPTSSRNTAPRSSAYALRDLGGRKNNLTEIRGTSPTGSEEQIMTYNGILKSTNFQVQYEEAKRGDADSNVSEDDTTRPRQRQEL</sequence>
<comment type="subcellular location">
    <subcellularLocation>
        <location evidence="1">Membrane</location>
        <topology evidence="1">Multi-pass membrane protein</topology>
    </subcellularLocation>
</comment>
<feature type="region of interest" description="Disordered" evidence="6">
    <location>
        <begin position="380"/>
        <end position="405"/>
    </location>
</feature>
<feature type="transmembrane region" description="Helical" evidence="7">
    <location>
        <begin position="66"/>
        <end position="86"/>
    </location>
</feature>
<protein>
    <recommendedName>
        <fullName evidence="8">Rhodopsin domain-containing protein</fullName>
    </recommendedName>
</protein>
<feature type="transmembrane region" description="Helical" evidence="7">
    <location>
        <begin position="143"/>
        <end position="167"/>
    </location>
</feature>
<keyword evidence="4 7" id="KW-0472">Membrane</keyword>
<evidence type="ECO:0000256" key="6">
    <source>
        <dbReference type="SAM" id="MobiDB-lite"/>
    </source>
</evidence>
<dbReference type="Pfam" id="PF20684">
    <property type="entry name" value="Fung_rhodopsin"/>
    <property type="match status" value="1"/>
</dbReference>
<dbReference type="PANTHER" id="PTHR33048:SF47">
    <property type="entry name" value="INTEGRAL MEMBRANE PROTEIN-RELATED"/>
    <property type="match status" value="1"/>
</dbReference>
<evidence type="ECO:0000313" key="9">
    <source>
        <dbReference type="EMBL" id="KAH7349800.1"/>
    </source>
</evidence>
<feature type="transmembrane region" description="Helical" evidence="7">
    <location>
        <begin position="227"/>
        <end position="245"/>
    </location>
</feature>
<keyword evidence="3 7" id="KW-1133">Transmembrane helix</keyword>
<dbReference type="GO" id="GO:0016020">
    <property type="term" value="C:membrane"/>
    <property type="evidence" value="ECO:0007669"/>
    <property type="project" value="UniProtKB-SubCell"/>
</dbReference>
<dbReference type="OrthoDB" id="5283415at2759"/>
<dbReference type="InterPro" id="IPR049326">
    <property type="entry name" value="Rhodopsin_dom_fungi"/>
</dbReference>
<dbReference type="InterPro" id="IPR052337">
    <property type="entry name" value="SAT4-like"/>
</dbReference>
<comment type="similarity">
    <text evidence="5">Belongs to the SAT4 family.</text>
</comment>
<feature type="transmembrane region" description="Helical" evidence="7">
    <location>
        <begin position="31"/>
        <end position="54"/>
    </location>
</feature>
<feature type="region of interest" description="Disordered" evidence="6">
    <location>
        <begin position="305"/>
        <end position="332"/>
    </location>
</feature>
<organism evidence="9 10">
    <name type="scientific">Plectosphaerella cucumerina</name>
    <dbReference type="NCBI Taxonomy" id="40658"/>
    <lineage>
        <taxon>Eukaryota</taxon>
        <taxon>Fungi</taxon>
        <taxon>Dikarya</taxon>
        <taxon>Ascomycota</taxon>
        <taxon>Pezizomycotina</taxon>
        <taxon>Sordariomycetes</taxon>
        <taxon>Hypocreomycetidae</taxon>
        <taxon>Glomerellales</taxon>
        <taxon>Plectosphaerellaceae</taxon>
        <taxon>Plectosphaerella</taxon>
    </lineage>
</organism>
<evidence type="ECO:0000313" key="10">
    <source>
        <dbReference type="Proteomes" id="UP000813385"/>
    </source>
</evidence>
<reference evidence="9" key="1">
    <citation type="journal article" date="2021" name="Nat. Commun.">
        <title>Genetic determinants of endophytism in the Arabidopsis root mycobiome.</title>
        <authorList>
            <person name="Mesny F."/>
            <person name="Miyauchi S."/>
            <person name="Thiergart T."/>
            <person name="Pickel B."/>
            <person name="Atanasova L."/>
            <person name="Karlsson M."/>
            <person name="Huettel B."/>
            <person name="Barry K.W."/>
            <person name="Haridas S."/>
            <person name="Chen C."/>
            <person name="Bauer D."/>
            <person name="Andreopoulos W."/>
            <person name="Pangilinan J."/>
            <person name="LaButti K."/>
            <person name="Riley R."/>
            <person name="Lipzen A."/>
            <person name="Clum A."/>
            <person name="Drula E."/>
            <person name="Henrissat B."/>
            <person name="Kohler A."/>
            <person name="Grigoriev I.V."/>
            <person name="Martin F.M."/>
            <person name="Hacquard S."/>
        </authorList>
    </citation>
    <scope>NUCLEOTIDE SEQUENCE</scope>
    <source>
        <strain evidence="9">MPI-CAGE-AT-0016</strain>
    </source>
</reference>
<evidence type="ECO:0000256" key="3">
    <source>
        <dbReference type="ARBA" id="ARBA00022989"/>
    </source>
</evidence>
<keyword evidence="10" id="KW-1185">Reference proteome</keyword>
<proteinExistence type="inferred from homology"/>
<evidence type="ECO:0000259" key="8">
    <source>
        <dbReference type="Pfam" id="PF20684"/>
    </source>
</evidence>
<comment type="caution">
    <text evidence="9">The sequence shown here is derived from an EMBL/GenBank/DDBJ whole genome shotgun (WGS) entry which is preliminary data.</text>
</comment>
<feature type="compositionally biased region" description="Polar residues" evidence="6">
    <location>
        <begin position="322"/>
        <end position="332"/>
    </location>
</feature>
<evidence type="ECO:0000256" key="4">
    <source>
        <dbReference type="ARBA" id="ARBA00023136"/>
    </source>
</evidence>
<gene>
    <name evidence="9" type="ORF">B0T11DRAFT_332842</name>
</gene>
<feature type="domain" description="Rhodopsin" evidence="8">
    <location>
        <begin position="50"/>
        <end position="292"/>
    </location>
</feature>
<evidence type="ECO:0000256" key="5">
    <source>
        <dbReference type="ARBA" id="ARBA00038359"/>
    </source>
</evidence>